<evidence type="ECO:0000256" key="2">
    <source>
        <dbReference type="SAM" id="SignalP"/>
    </source>
</evidence>
<dbReference type="RefSeq" id="WP_051698190.1">
    <property type="nucleotide sequence ID" value="NZ_CP017057.1"/>
</dbReference>
<evidence type="ECO:0000313" key="4">
    <source>
        <dbReference type="Proteomes" id="UP000027866"/>
    </source>
</evidence>
<keyword evidence="4" id="KW-1185">Reference proteome</keyword>
<organism evidence="3 4">
    <name type="scientific">Erythrobacter litoralis</name>
    <dbReference type="NCBI Taxonomy" id="39960"/>
    <lineage>
        <taxon>Bacteria</taxon>
        <taxon>Pseudomonadati</taxon>
        <taxon>Pseudomonadota</taxon>
        <taxon>Alphaproteobacteria</taxon>
        <taxon>Sphingomonadales</taxon>
        <taxon>Erythrobacteraceae</taxon>
        <taxon>Erythrobacter/Porphyrobacter group</taxon>
        <taxon>Erythrobacter</taxon>
    </lineage>
</organism>
<name>A0A074MIV3_9SPHN</name>
<dbReference type="PROSITE" id="PS51257">
    <property type="entry name" value="PROKAR_LIPOPROTEIN"/>
    <property type="match status" value="1"/>
</dbReference>
<evidence type="ECO:0000313" key="3">
    <source>
        <dbReference type="EMBL" id="KEO92715.1"/>
    </source>
</evidence>
<feature type="chain" id="PRO_5001697229" evidence="2">
    <location>
        <begin position="24"/>
        <end position="84"/>
    </location>
</feature>
<reference evidence="3 4" key="1">
    <citation type="submission" date="2014-04" db="EMBL/GenBank/DDBJ databases">
        <title>A comprehensive comparison of genomes of Erythrobacter spp. Strains.</title>
        <authorList>
            <person name="Zheng Q."/>
        </authorList>
    </citation>
    <scope>NUCLEOTIDE SEQUENCE [LARGE SCALE GENOMIC DNA]</scope>
    <source>
        <strain evidence="3 4">DSM 8509</strain>
    </source>
</reference>
<comment type="caution">
    <text evidence="3">The sequence shown here is derived from an EMBL/GenBank/DDBJ whole genome shotgun (WGS) entry which is preliminary data.</text>
</comment>
<protein>
    <submittedName>
        <fullName evidence="3">Uncharacterized protein</fullName>
    </submittedName>
</protein>
<gene>
    <name evidence="3" type="ORF">EH32_15780</name>
</gene>
<sequence length="84" mass="8742">MKNTNLFSLIAVAGGLALTAACAEPADEATETEADTMSVEETTEDAMAEGEMMAEDAMAEGEEMMAEGEEAVEGEMTEEAAEAE</sequence>
<accession>A0A074MIV3</accession>
<dbReference type="AlphaFoldDB" id="A0A074MIV3"/>
<dbReference type="KEGG" id="elq:Ga0102493_112121"/>
<dbReference type="Proteomes" id="UP000027866">
    <property type="component" value="Unassembled WGS sequence"/>
</dbReference>
<feature type="signal peptide" evidence="2">
    <location>
        <begin position="1"/>
        <end position="23"/>
    </location>
</feature>
<dbReference type="PATRIC" id="fig|39960.10.peg.1210"/>
<keyword evidence="2" id="KW-0732">Signal</keyword>
<dbReference type="EMBL" id="JMIX01000009">
    <property type="protein sequence ID" value="KEO92715.1"/>
    <property type="molecule type" value="Genomic_DNA"/>
</dbReference>
<proteinExistence type="predicted"/>
<feature type="region of interest" description="Disordered" evidence="1">
    <location>
        <begin position="63"/>
        <end position="84"/>
    </location>
</feature>
<evidence type="ECO:0000256" key="1">
    <source>
        <dbReference type="SAM" id="MobiDB-lite"/>
    </source>
</evidence>